<dbReference type="PANTHER" id="PTHR39200:SF1">
    <property type="entry name" value="AUTO-TRANSPORTER ADHESIN HEAD GIN DOMAIN-CONTAINING PROTEIN-RELATED"/>
    <property type="match status" value="1"/>
</dbReference>
<comment type="caution">
    <text evidence="2">The sequence shown here is derived from an EMBL/GenBank/DDBJ whole genome shotgun (WGS) entry which is preliminary data.</text>
</comment>
<dbReference type="STRING" id="296218.AWN68_09250"/>
<dbReference type="Gene3D" id="2.160.20.120">
    <property type="match status" value="1"/>
</dbReference>
<accession>A0A150X2D5</accession>
<dbReference type="InterPro" id="IPR021255">
    <property type="entry name" value="DUF2807"/>
</dbReference>
<evidence type="ECO:0000313" key="2">
    <source>
        <dbReference type="EMBL" id="KYG72876.1"/>
    </source>
</evidence>
<sequence>MPFAILALSGCSLDDITGNGPIINESRVVDDFHSIRLQIEADVYLLQDDEQTLRVETHENLLSIVDTYVSNGELIIKSNHNIKRARRLKVYISAPDFQNITLTGSGDIESENCLDLDNLNLKITGSGKINLCGMVDSLTASISGSGDINSYGLNAKDVDASLSGSGNIKVTAEESLTIKISGSGDVYYKGDPQINSKISGSGRVIRTY</sequence>
<gene>
    <name evidence="2" type="ORF">AWN68_09250</name>
</gene>
<dbReference type="EMBL" id="LRDB01000050">
    <property type="protein sequence ID" value="KYG72876.1"/>
    <property type="molecule type" value="Genomic_DNA"/>
</dbReference>
<keyword evidence="3" id="KW-1185">Reference proteome</keyword>
<evidence type="ECO:0000313" key="3">
    <source>
        <dbReference type="Proteomes" id="UP000075615"/>
    </source>
</evidence>
<dbReference type="AlphaFoldDB" id="A0A150X2D5"/>
<organism evidence="2 3">
    <name type="scientific">Roseivirga echinicomitans</name>
    <dbReference type="NCBI Taxonomy" id="296218"/>
    <lineage>
        <taxon>Bacteria</taxon>
        <taxon>Pseudomonadati</taxon>
        <taxon>Bacteroidota</taxon>
        <taxon>Cytophagia</taxon>
        <taxon>Cytophagales</taxon>
        <taxon>Roseivirgaceae</taxon>
        <taxon>Roseivirga</taxon>
    </lineage>
</organism>
<reference evidence="2 3" key="1">
    <citation type="submission" date="2016-01" db="EMBL/GenBank/DDBJ databases">
        <title>Genome sequencing of Roseivirga echinicomitans KMM 6058.</title>
        <authorList>
            <person name="Selvaratnam C."/>
            <person name="Thevarajoo S."/>
            <person name="Goh K.M."/>
            <person name="Ee R."/>
            <person name="Chan K.-G."/>
            <person name="Chong C.S."/>
        </authorList>
    </citation>
    <scope>NUCLEOTIDE SEQUENCE [LARGE SCALE GENOMIC DNA]</scope>
    <source>
        <strain evidence="2 3">KMM 6058</strain>
    </source>
</reference>
<feature type="domain" description="Putative auto-transporter adhesin head GIN" evidence="1">
    <location>
        <begin position="31"/>
        <end position="192"/>
    </location>
</feature>
<name>A0A150X2D5_9BACT</name>
<dbReference type="Pfam" id="PF10988">
    <property type="entry name" value="DUF2807"/>
    <property type="match status" value="1"/>
</dbReference>
<dbReference type="Proteomes" id="UP000075615">
    <property type="component" value="Unassembled WGS sequence"/>
</dbReference>
<dbReference type="PANTHER" id="PTHR39200">
    <property type="entry name" value="HYPOTHETICAL EXPORTED PROTEIN"/>
    <property type="match status" value="1"/>
</dbReference>
<protein>
    <recommendedName>
        <fullName evidence="1">Putative auto-transporter adhesin head GIN domain-containing protein</fullName>
    </recommendedName>
</protein>
<proteinExistence type="predicted"/>
<evidence type="ECO:0000259" key="1">
    <source>
        <dbReference type="Pfam" id="PF10988"/>
    </source>
</evidence>